<dbReference type="InterPro" id="IPR017937">
    <property type="entry name" value="Thioredoxin_CS"/>
</dbReference>
<dbReference type="SUPFAM" id="SSF52833">
    <property type="entry name" value="Thioredoxin-like"/>
    <property type="match status" value="1"/>
</dbReference>
<organism evidence="9 10">
    <name type="scientific">Roseateles violae</name>
    <dbReference type="NCBI Taxonomy" id="3058042"/>
    <lineage>
        <taxon>Bacteria</taxon>
        <taxon>Pseudomonadati</taxon>
        <taxon>Pseudomonadota</taxon>
        <taxon>Betaproteobacteria</taxon>
        <taxon>Burkholderiales</taxon>
        <taxon>Sphaerotilaceae</taxon>
        <taxon>Roseateles</taxon>
    </lineage>
</organism>
<dbReference type="Proteomes" id="UP001228044">
    <property type="component" value="Unassembled WGS sequence"/>
</dbReference>
<protein>
    <recommendedName>
        <fullName evidence="7">Thioredoxin</fullName>
    </recommendedName>
</protein>
<keyword evidence="3" id="KW-0479">Metal-binding</keyword>
<dbReference type="InterPro" id="IPR013766">
    <property type="entry name" value="Thioredoxin_domain"/>
</dbReference>
<evidence type="ECO:0000256" key="1">
    <source>
        <dbReference type="ARBA" id="ARBA00008987"/>
    </source>
</evidence>
<dbReference type="EMBL" id="JAUHHC010000005">
    <property type="protein sequence ID" value="MDN3922669.1"/>
    <property type="molecule type" value="Genomic_DNA"/>
</dbReference>
<gene>
    <name evidence="9" type="primary">trxC</name>
    <name evidence="9" type="ORF">QWJ38_20445</name>
</gene>
<evidence type="ECO:0000313" key="9">
    <source>
        <dbReference type="EMBL" id="MDN3922669.1"/>
    </source>
</evidence>
<dbReference type="PROSITE" id="PS51352">
    <property type="entry name" value="THIOREDOXIN_2"/>
    <property type="match status" value="1"/>
</dbReference>
<keyword evidence="2" id="KW-0813">Transport</keyword>
<dbReference type="Gene3D" id="3.40.30.10">
    <property type="entry name" value="Glutaredoxin"/>
    <property type="match status" value="1"/>
</dbReference>
<dbReference type="CDD" id="cd02947">
    <property type="entry name" value="TRX_family"/>
    <property type="match status" value="1"/>
</dbReference>
<evidence type="ECO:0000259" key="8">
    <source>
        <dbReference type="PROSITE" id="PS51352"/>
    </source>
</evidence>
<dbReference type="Gene3D" id="2.30.30.380">
    <property type="entry name" value="Zn-finger domain of Sec23/24"/>
    <property type="match status" value="1"/>
</dbReference>
<keyword evidence="10" id="KW-1185">Reference proteome</keyword>
<dbReference type="Pfam" id="PF00085">
    <property type="entry name" value="Thioredoxin"/>
    <property type="match status" value="1"/>
</dbReference>
<comment type="similarity">
    <text evidence="1">Belongs to the thioredoxin family.</text>
</comment>
<comment type="caution">
    <text evidence="9">The sequence shown here is derived from an EMBL/GenBank/DDBJ whole genome shotgun (WGS) entry which is preliminary data.</text>
</comment>
<dbReference type="PROSITE" id="PS00194">
    <property type="entry name" value="THIOREDOXIN_1"/>
    <property type="match status" value="1"/>
</dbReference>
<keyword evidence="5" id="KW-1015">Disulfide bond</keyword>
<dbReference type="NCBIfam" id="TIGR01068">
    <property type="entry name" value="thioredoxin"/>
    <property type="match status" value="1"/>
</dbReference>
<evidence type="ECO:0000256" key="4">
    <source>
        <dbReference type="ARBA" id="ARBA00022982"/>
    </source>
</evidence>
<proteinExistence type="inferred from homology"/>
<dbReference type="InterPro" id="IPR036249">
    <property type="entry name" value="Thioredoxin-like_sf"/>
</dbReference>
<evidence type="ECO:0000256" key="7">
    <source>
        <dbReference type="NCBIfam" id="TIGR01068"/>
    </source>
</evidence>
<evidence type="ECO:0000256" key="5">
    <source>
        <dbReference type="ARBA" id="ARBA00023157"/>
    </source>
</evidence>
<name>A0ABT8DYL4_9BURK</name>
<evidence type="ECO:0000256" key="2">
    <source>
        <dbReference type="ARBA" id="ARBA00022448"/>
    </source>
</evidence>
<evidence type="ECO:0000256" key="3">
    <source>
        <dbReference type="ARBA" id="ARBA00022723"/>
    </source>
</evidence>
<dbReference type="InterPro" id="IPR049299">
    <property type="entry name" value="Thio2_N"/>
</dbReference>
<keyword evidence="6" id="KW-0676">Redox-active center</keyword>
<dbReference type="PANTHER" id="PTHR45663:SF11">
    <property type="entry name" value="GEO12009P1"/>
    <property type="match status" value="1"/>
</dbReference>
<dbReference type="InterPro" id="IPR005746">
    <property type="entry name" value="Thioredoxin"/>
</dbReference>
<dbReference type="NCBIfam" id="NF008229">
    <property type="entry name" value="PRK10996.1"/>
    <property type="match status" value="1"/>
</dbReference>
<evidence type="ECO:0000256" key="6">
    <source>
        <dbReference type="ARBA" id="ARBA00023284"/>
    </source>
</evidence>
<sequence length="140" mass="15025">MLLVCPFCGVKNRVPEQRLHEGPVCGHCGGALMEAAPVDLDERAFDGFIQGTELPVLVDCWAAWCGPCKTMAPQFAAAAAQLPLVRFVKLDTDAAPTLSARLNIRSIPTLLLFKGGREIARQAGAMPAAAIVDWLRRQGV</sequence>
<reference evidence="9 10" key="1">
    <citation type="submission" date="2023-06" db="EMBL/GenBank/DDBJ databases">
        <title>Pelomonas sp. PFR6 16S ribosomal RNA gene Genome sequencing and assembly.</title>
        <authorList>
            <person name="Woo H."/>
        </authorList>
    </citation>
    <scope>NUCLEOTIDE SEQUENCE [LARGE SCALE GENOMIC DNA]</scope>
    <source>
        <strain evidence="9 10">PFR6</strain>
    </source>
</reference>
<feature type="domain" description="Thioredoxin" evidence="8">
    <location>
        <begin position="29"/>
        <end position="140"/>
    </location>
</feature>
<accession>A0ABT8DYL4</accession>
<dbReference type="PANTHER" id="PTHR45663">
    <property type="entry name" value="GEO12009P1"/>
    <property type="match status" value="1"/>
</dbReference>
<evidence type="ECO:0000313" key="10">
    <source>
        <dbReference type="Proteomes" id="UP001228044"/>
    </source>
</evidence>
<keyword evidence="4" id="KW-0249">Electron transport</keyword>
<dbReference type="PRINTS" id="PR00421">
    <property type="entry name" value="THIOREDOXIN"/>
</dbReference>
<dbReference type="Pfam" id="PF21352">
    <property type="entry name" value="Zn_ribbon_Thio2"/>
    <property type="match status" value="1"/>
</dbReference>
<dbReference type="RefSeq" id="WP_290360963.1">
    <property type="nucleotide sequence ID" value="NZ_JAUHHC010000005.1"/>
</dbReference>